<dbReference type="EMBL" id="WSRQ01000011">
    <property type="protein sequence ID" value="MVX63838.1"/>
    <property type="molecule type" value="Genomic_DNA"/>
</dbReference>
<protein>
    <submittedName>
        <fullName evidence="1">Uncharacterized protein</fullName>
    </submittedName>
</protein>
<proteinExistence type="predicted"/>
<name>A0A964RLA9_9CLOT</name>
<sequence length="111" mass="13002">MYFNIPGAKDILIKNMTGEDLEDIYLSFEGIEKHPLKISNIRKDGQVVKTLILSYLHKTTELKLHYFMDNEKQEIAVYDNLNKNDLRKLIITIYKKGEQLDVKTTVDEKNI</sequence>
<reference evidence="1" key="1">
    <citation type="submission" date="2019-12" db="EMBL/GenBank/DDBJ databases">
        <title>Microbes associate with the intestines of laboratory mice.</title>
        <authorList>
            <person name="Navarre W."/>
            <person name="Wong E."/>
        </authorList>
    </citation>
    <scope>NUCLEOTIDE SEQUENCE</scope>
    <source>
        <strain evidence="1">NM79_F5</strain>
    </source>
</reference>
<dbReference type="AlphaFoldDB" id="A0A964RLA9"/>
<dbReference type="Proteomes" id="UP000656077">
    <property type="component" value="Unassembled WGS sequence"/>
</dbReference>
<dbReference type="RefSeq" id="WP_160358917.1">
    <property type="nucleotide sequence ID" value="NZ_WSRQ01000011.1"/>
</dbReference>
<organism evidence="1 2">
    <name type="scientific">Clostridium chromiireducens</name>
    <dbReference type="NCBI Taxonomy" id="225345"/>
    <lineage>
        <taxon>Bacteria</taxon>
        <taxon>Bacillati</taxon>
        <taxon>Bacillota</taxon>
        <taxon>Clostridia</taxon>
        <taxon>Eubacteriales</taxon>
        <taxon>Clostridiaceae</taxon>
        <taxon>Clostridium</taxon>
    </lineage>
</organism>
<gene>
    <name evidence="1" type="ORF">GKZ28_09040</name>
</gene>
<evidence type="ECO:0000313" key="1">
    <source>
        <dbReference type="EMBL" id="MVX63838.1"/>
    </source>
</evidence>
<evidence type="ECO:0000313" key="2">
    <source>
        <dbReference type="Proteomes" id="UP000656077"/>
    </source>
</evidence>
<accession>A0A964RLA9</accession>
<comment type="caution">
    <text evidence="1">The sequence shown here is derived from an EMBL/GenBank/DDBJ whole genome shotgun (WGS) entry which is preliminary data.</text>
</comment>